<feature type="glycosylation site" description="N-linked (GlcNAc...) (complex) asparagine" evidence="6">
    <location>
        <position position="83"/>
    </location>
</feature>
<feature type="active site" description="Proton donor 2" evidence="7">
    <location>
        <position position="505"/>
    </location>
</feature>
<feature type="disulfide bond" evidence="10">
    <location>
        <begin position="147"/>
        <end position="153"/>
    </location>
</feature>
<dbReference type="RefSeq" id="XP_022289506.1">
    <property type="nucleotide sequence ID" value="XM_022433798.1"/>
</dbReference>
<comment type="cofactor">
    <cofactor evidence="13">
        <name>Zn(2+)</name>
        <dbReference type="ChEBI" id="CHEBI:29105"/>
    </cofactor>
    <text evidence="13">Binds 1 zinc ion per subunit.</text>
</comment>
<evidence type="ECO:0000256" key="8">
    <source>
        <dbReference type="PIRSR" id="PIRSR601548-2"/>
    </source>
</evidence>
<feature type="active site" description="Proton acceptor 2" evidence="7">
    <location>
        <position position="376"/>
    </location>
</feature>
<feature type="chain" id="PRO_5034115123" description="Angiotensin-converting enzyme" evidence="14">
    <location>
        <begin position="27"/>
        <end position="639"/>
    </location>
</feature>
<keyword evidence="2 14" id="KW-0732">Signal</keyword>
<dbReference type="Pfam" id="PF01401">
    <property type="entry name" value="Peptidase_M2"/>
    <property type="match status" value="1"/>
</dbReference>
<evidence type="ECO:0000256" key="2">
    <source>
        <dbReference type="ARBA" id="ARBA00022729"/>
    </source>
</evidence>
<feature type="disulfide bond" evidence="10">
    <location>
        <begin position="530"/>
        <end position="542"/>
    </location>
</feature>
<keyword evidence="13" id="KW-0378">Hydrolase</keyword>
<keyword evidence="15" id="KW-1185">Reference proteome</keyword>
<reference evidence="15" key="1">
    <citation type="submission" date="2024-06" db="UniProtKB">
        <authorList>
            <consortium name="RefSeq"/>
        </authorList>
    </citation>
    <scope>NUCLEOTIDE SEQUENCE [LARGE SCALE GENOMIC DNA]</scope>
</reference>
<feature type="binding site" evidence="8">
    <location>
        <position position="217"/>
    </location>
    <ligand>
        <name>chloride</name>
        <dbReference type="ChEBI" id="CHEBI:17996"/>
        <label>1</label>
    </ligand>
</feature>
<dbReference type="EC" id="3.4.-.-" evidence="13"/>
<dbReference type="GO" id="GO:0046872">
    <property type="term" value="F:metal ion binding"/>
    <property type="evidence" value="ECO:0007669"/>
    <property type="project" value="UniProtKB-KW"/>
</dbReference>
<evidence type="ECO:0000256" key="10">
    <source>
        <dbReference type="PIRSR" id="PIRSR601548-4"/>
    </source>
</evidence>
<dbReference type="PROSITE" id="PS52011">
    <property type="entry name" value="PEPTIDASE_M2"/>
    <property type="match status" value="1"/>
</dbReference>
<evidence type="ECO:0000256" key="7">
    <source>
        <dbReference type="PIRSR" id="PIRSR601548-11"/>
    </source>
</evidence>
<dbReference type="KEGG" id="cvn:111101340"/>
<comment type="similarity">
    <text evidence="1 12 13">Belongs to the peptidase M2 family.</text>
</comment>
<evidence type="ECO:0000256" key="9">
    <source>
        <dbReference type="PIRSR" id="PIRSR601548-3"/>
    </source>
</evidence>
<keyword evidence="13" id="KW-0482">Metalloprotease</keyword>
<dbReference type="GeneID" id="111101340"/>
<keyword evidence="9 13" id="KW-0479">Metal-binding</keyword>
<dbReference type="PANTHER" id="PTHR10514">
    <property type="entry name" value="ANGIOTENSIN-CONVERTING ENZYME"/>
    <property type="match status" value="1"/>
</dbReference>
<sequence length="639" mass="73848">MSGCNSGVILANLILGVLVLIQGVTTDSIKIQNEETALEFVVDHDETYKVLWNMFYKSAWEYSTNATEDNEIRMNKLSSRLSNFDREAARFAKMFDFKKFSNSTLKRQFIKIIERSGLYAEDQPDLLEKITKIQSDLSNAYREAYYCLPRQNCLHKNGLEKIMKNSRDNDELLAVWEGWRHATRNLKAHFTTLVVYLNEAVQNNGYTNIADWWGRVYEMPYFRNDITRLFQELGPLYQEIHAYTRRRLMSLYGRNLFPLSGHIPAHLLGSLEGGSFDELYNLIEPFPNASRVNITKMMVEQNVNISLMYRLAEDFYVSLGMEPMTQEFWEKSMFVRPSTQPVECGPSTWDFGDGKDYRIKACTEIDEKNLVMAHQEVGHIVYYQSYKLQDAVFRSGANPAFQDAFAKLVSLSISTPEHHRKVGFISAISKETEGDINYLLRLALDKVAVLPYVYSVEHWRWKVFRGMVSPSDFNKEWWKNRCFFEGITPPVSRSDQDFDSGAHYHVTSNMPLIKQFLSTILQFQWQESLCKVAGHQGNVHRCNLYGSKAVGDVLKKALSLGSSQPWSKVMKILTGQTRISVEPLLRFFDPLLLWLKEQNKEENIGWARSCPSIIPHAHPSATLDNPNKYLRFFYVVPSL</sequence>
<dbReference type="InterPro" id="IPR001548">
    <property type="entry name" value="Peptidase_M2"/>
</dbReference>
<dbReference type="PANTHER" id="PTHR10514:SF27">
    <property type="entry name" value="ANGIOTENSIN-CONVERTING ENZYME"/>
    <property type="match status" value="1"/>
</dbReference>
<dbReference type="Proteomes" id="UP000694844">
    <property type="component" value="Chromosome 1"/>
</dbReference>
<name>A0A8B8ADG2_CRAVI</name>
<dbReference type="GO" id="GO:0006508">
    <property type="term" value="P:proteolysis"/>
    <property type="evidence" value="ECO:0007669"/>
    <property type="project" value="UniProtKB-KW"/>
</dbReference>
<dbReference type="GO" id="GO:0005886">
    <property type="term" value="C:plasma membrane"/>
    <property type="evidence" value="ECO:0007669"/>
    <property type="project" value="TreeGrafter"/>
</dbReference>
<evidence type="ECO:0000256" key="6">
    <source>
        <dbReference type="PIRSR" id="PIRSR601548-10"/>
    </source>
</evidence>
<dbReference type="OrthoDB" id="10029630at2759"/>
<evidence type="ECO:0000256" key="14">
    <source>
        <dbReference type="SAM" id="SignalP"/>
    </source>
</evidence>
<feature type="glycosylation site" description="N-linked (GlcNAc...) (complex) asparagine" evidence="6">
    <location>
        <position position="102"/>
    </location>
</feature>
<organism evidence="15 16">
    <name type="scientific">Crassostrea virginica</name>
    <name type="common">Eastern oyster</name>
    <dbReference type="NCBI Taxonomy" id="6565"/>
    <lineage>
        <taxon>Eukaryota</taxon>
        <taxon>Metazoa</taxon>
        <taxon>Spiralia</taxon>
        <taxon>Lophotrochozoa</taxon>
        <taxon>Mollusca</taxon>
        <taxon>Bivalvia</taxon>
        <taxon>Autobranchia</taxon>
        <taxon>Pteriomorphia</taxon>
        <taxon>Ostreida</taxon>
        <taxon>Ostreoidea</taxon>
        <taxon>Ostreidae</taxon>
        <taxon>Crassostrea</taxon>
    </lineage>
</organism>
<evidence type="ECO:0000256" key="1">
    <source>
        <dbReference type="ARBA" id="ARBA00008139"/>
    </source>
</evidence>
<dbReference type="GO" id="GO:0008241">
    <property type="term" value="F:peptidyl-dipeptidase activity"/>
    <property type="evidence" value="ECO:0007669"/>
    <property type="project" value="InterPro"/>
</dbReference>
<keyword evidence="9 13" id="KW-0862">Zinc</keyword>
<evidence type="ECO:0000256" key="3">
    <source>
        <dbReference type="ARBA" id="ARBA00023157"/>
    </source>
</evidence>
<dbReference type="SUPFAM" id="SSF55486">
    <property type="entry name" value="Metalloproteases ('zincins'), catalytic domain"/>
    <property type="match status" value="1"/>
</dbReference>
<keyword evidence="13" id="KW-0121">Carboxypeptidase</keyword>
<feature type="binding site" evidence="11">
    <location>
        <position position="379"/>
    </location>
    <ligand>
        <name>Zn(2+)</name>
        <dbReference type="ChEBI" id="CHEBI:29105"/>
        <label>2</label>
        <note>catalytic</note>
    </ligand>
</feature>
<feature type="binding site" evidence="9">
    <location>
        <position position="379"/>
    </location>
    <ligand>
        <name>Zn(2+)</name>
        <dbReference type="ChEBI" id="CHEBI:29105"/>
        <label>1</label>
        <note>catalytic</note>
    </ligand>
</feature>
<evidence type="ECO:0000256" key="13">
    <source>
        <dbReference type="RuleBase" id="RU361144"/>
    </source>
</evidence>
<feature type="active site" description="Proton acceptor 1" evidence="5">
    <location>
        <position position="376"/>
    </location>
</feature>
<feature type="disulfide bond" evidence="10 12">
    <location>
        <begin position="344"/>
        <end position="362"/>
    </location>
</feature>
<dbReference type="AlphaFoldDB" id="A0A8B8ADG2"/>
<comment type="caution">
    <text evidence="12">Lacks conserved residue(s) required for the propagation of feature annotation.</text>
</comment>
<proteinExistence type="inferred from homology"/>
<evidence type="ECO:0000313" key="15">
    <source>
        <dbReference type="Proteomes" id="UP000694844"/>
    </source>
</evidence>
<evidence type="ECO:0000256" key="12">
    <source>
        <dbReference type="PROSITE-ProRule" id="PRU01355"/>
    </source>
</evidence>
<evidence type="ECO:0000256" key="4">
    <source>
        <dbReference type="ARBA" id="ARBA00023180"/>
    </source>
</evidence>
<dbReference type="CDD" id="cd06461">
    <property type="entry name" value="M2_ACE"/>
    <property type="match status" value="1"/>
</dbReference>
<evidence type="ECO:0000256" key="11">
    <source>
        <dbReference type="PIRSR" id="PIRSR601548-8"/>
    </source>
</evidence>
<keyword evidence="4 6" id="KW-0325">Glycoprotein</keyword>
<dbReference type="PRINTS" id="PR00791">
    <property type="entry name" value="PEPDIPTASEA"/>
</dbReference>
<protein>
    <recommendedName>
        <fullName evidence="13">Angiotensin-converting enzyme</fullName>
        <ecNumber evidence="13">3.4.-.-</ecNumber>
    </recommendedName>
</protein>
<keyword evidence="3 10" id="KW-1015">Disulfide bond</keyword>
<dbReference type="GO" id="GO:0004180">
    <property type="term" value="F:carboxypeptidase activity"/>
    <property type="evidence" value="ECO:0007669"/>
    <property type="project" value="UniProtKB-KW"/>
</dbReference>
<gene>
    <name evidence="16" type="primary">LOC111101340</name>
</gene>
<feature type="glycosylation site" description="N-linked (GlcNAc...) asparagine" evidence="6">
    <location>
        <position position="65"/>
    </location>
</feature>
<dbReference type="GO" id="GO:0008237">
    <property type="term" value="F:metallopeptidase activity"/>
    <property type="evidence" value="ECO:0007669"/>
    <property type="project" value="UniProtKB-KW"/>
</dbReference>
<evidence type="ECO:0000313" key="16">
    <source>
        <dbReference type="RefSeq" id="XP_022289506.1"/>
    </source>
</evidence>
<evidence type="ECO:0000256" key="5">
    <source>
        <dbReference type="PIRSR" id="PIRSR601548-1"/>
    </source>
</evidence>
<feature type="signal peptide" evidence="14">
    <location>
        <begin position="1"/>
        <end position="26"/>
    </location>
</feature>
<keyword evidence="13" id="KW-0645">Protease</keyword>
<accession>A0A8B8ADG2</accession>
<feature type="active site" description="Proton donor 1" evidence="5">
    <location>
        <position position="505"/>
    </location>
</feature>
<reference evidence="16" key="2">
    <citation type="submission" date="2025-08" db="UniProtKB">
        <authorList>
            <consortium name="RefSeq"/>
        </authorList>
    </citation>
    <scope>IDENTIFICATION</scope>
    <source>
        <tissue evidence="16">Whole sample</tissue>
    </source>
</reference>